<keyword evidence="2" id="KW-1185">Reference proteome</keyword>
<gene>
    <name evidence="1" type="ORF">SCALOS_LOCUS9552</name>
</gene>
<dbReference type="EMBL" id="CAJVPM010030204">
    <property type="protein sequence ID" value="CAG8675993.1"/>
    <property type="molecule type" value="Genomic_DNA"/>
</dbReference>
<comment type="caution">
    <text evidence="1">The sequence shown here is derived from an EMBL/GenBank/DDBJ whole genome shotgun (WGS) entry which is preliminary data.</text>
</comment>
<evidence type="ECO:0000313" key="2">
    <source>
        <dbReference type="Proteomes" id="UP000789860"/>
    </source>
</evidence>
<reference evidence="1" key="1">
    <citation type="submission" date="2021-06" db="EMBL/GenBank/DDBJ databases">
        <authorList>
            <person name="Kallberg Y."/>
            <person name="Tangrot J."/>
            <person name="Rosling A."/>
        </authorList>
    </citation>
    <scope>NUCLEOTIDE SEQUENCE</scope>
    <source>
        <strain evidence="1">AU212A</strain>
    </source>
</reference>
<feature type="non-terminal residue" evidence="1">
    <location>
        <position position="168"/>
    </location>
</feature>
<accession>A0ACA9NUH4</accession>
<proteinExistence type="predicted"/>
<organism evidence="1 2">
    <name type="scientific">Scutellospora calospora</name>
    <dbReference type="NCBI Taxonomy" id="85575"/>
    <lineage>
        <taxon>Eukaryota</taxon>
        <taxon>Fungi</taxon>
        <taxon>Fungi incertae sedis</taxon>
        <taxon>Mucoromycota</taxon>
        <taxon>Glomeromycotina</taxon>
        <taxon>Glomeromycetes</taxon>
        <taxon>Diversisporales</taxon>
        <taxon>Gigasporaceae</taxon>
        <taxon>Scutellospora</taxon>
    </lineage>
</organism>
<protein>
    <submittedName>
        <fullName evidence="1">3793_t:CDS:1</fullName>
    </submittedName>
</protein>
<feature type="non-terminal residue" evidence="1">
    <location>
        <position position="1"/>
    </location>
</feature>
<sequence length="168" mass="19233">GGQSLDATAIRRNKERNPNDRARIGFKVDAAMEYQNLSWTPVIGCLKVSGGLPRCSRSKEWDDTLKLGLELRDLWAVAEDQLKGTDVDKLVWWDLTVVGRKIRVYAFAASGGLFRIQEEAKNMLCEFSRKKVQMITRKRDLEESAENILTKKPKIVDTPIRDARNRRN</sequence>
<name>A0ACA9NUH4_9GLOM</name>
<dbReference type="Proteomes" id="UP000789860">
    <property type="component" value="Unassembled WGS sequence"/>
</dbReference>
<evidence type="ECO:0000313" key="1">
    <source>
        <dbReference type="EMBL" id="CAG8675993.1"/>
    </source>
</evidence>